<comment type="caution">
    <text evidence="1">The sequence shown here is derived from an EMBL/GenBank/DDBJ whole genome shotgun (WGS) entry which is preliminary data.</text>
</comment>
<dbReference type="Proteomes" id="UP000254771">
    <property type="component" value="Unassembled WGS sequence"/>
</dbReference>
<dbReference type="EMBL" id="QFXE01000010">
    <property type="protein sequence ID" value="RDH86368.1"/>
    <property type="molecule type" value="Genomic_DNA"/>
</dbReference>
<organism evidence="1 2">
    <name type="scientific">endosymbiont of Escarpia spicata</name>
    <dbReference type="NCBI Taxonomy" id="2200908"/>
    <lineage>
        <taxon>Bacteria</taxon>
        <taxon>Pseudomonadati</taxon>
        <taxon>Pseudomonadota</taxon>
        <taxon>Gammaproteobacteria</taxon>
        <taxon>sulfur-oxidizing symbionts</taxon>
    </lineage>
</organism>
<reference evidence="1 2" key="1">
    <citation type="journal article" date="2018" name="ISME J.">
        <title>Endosymbiont genomes yield clues of tubeworm success.</title>
        <authorList>
            <person name="Li Y."/>
            <person name="Liles M.R."/>
            <person name="Halanych K.M."/>
        </authorList>
    </citation>
    <scope>NUCLEOTIDE SEQUENCE [LARGE SCALE GENOMIC DNA]</scope>
    <source>
        <strain evidence="1">A1462</strain>
    </source>
</reference>
<gene>
    <name evidence="1" type="ORF">DIZ78_09365</name>
</gene>
<accession>A0A370DN85</accession>
<evidence type="ECO:0000313" key="1">
    <source>
        <dbReference type="EMBL" id="RDH86368.1"/>
    </source>
</evidence>
<dbReference type="Pfam" id="PF18906">
    <property type="entry name" value="Phage_tube_2"/>
    <property type="match status" value="1"/>
</dbReference>
<dbReference type="InterPro" id="IPR044000">
    <property type="entry name" value="Phage_tube_2"/>
</dbReference>
<dbReference type="AlphaFoldDB" id="A0A370DN85"/>
<name>A0A370DN85_9GAMM</name>
<evidence type="ECO:0008006" key="3">
    <source>
        <dbReference type="Google" id="ProtNLM"/>
    </source>
</evidence>
<sequence length="326" mass="33968">MPQARGSQTTIAIYEESTYGVDPGTPVGQKAYFTSCGVKASQSLLDSEILTGSRERSVPDKGNINVAGPLAQELSAQSIGTLLKHTMGTNATTGAGPYVHTMTLGDLPTSFVLEKDYGSNISGSGRYQRYNGCRINGAAMTFPQEGPCTISFDIVGSKETADSAPLDASLDASLDDNGHTTFFATAMSLEEGGSSIATVKENSLNIDNALDQDGYTVGQGGIRSELSEGFATITGSLTAVFDSTTLLNKAINGTETSFKVILSRGDGLGSAGNESIEIFAQQMMYERTSPEISGPGGILVQLSFKGYLSGSTSALQITLKNAVATI</sequence>
<evidence type="ECO:0000313" key="2">
    <source>
        <dbReference type="Proteomes" id="UP000254771"/>
    </source>
</evidence>
<protein>
    <recommendedName>
        <fullName evidence="3">Tail protein</fullName>
    </recommendedName>
</protein>
<proteinExistence type="predicted"/>
<keyword evidence="2" id="KW-1185">Reference proteome</keyword>